<dbReference type="GO" id="GO:0000287">
    <property type="term" value="F:magnesium ion binding"/>
    <property type="evidence" value="ECO:0007669"/>
    <property type="project" value="TreeGrafter"/>
</dbReference>
<dbReference type="AlphaFoldDB" id="A0A1H4XR42"/>
<comment type="subcellular location">
    <subcellularLocation>
        <location evidence="7">Cytoplasm</location>
    </subcellularLocation>
</comment>
<dbReference type="NCBIfam" id="NF001452">
    <property type="entry name" value="PRK00311.1"/>
    <property type="match status" value="1"/>
</dbReference>
<dbReference type="GO" id="GO:0005737">
    <property type="term" value="C:cytoplasm"/>
    <property type="evidence" value="ECO:0007669"/>
    <property type="project" value="UniProtKB-SubCell"/>
</dbReference>
<dbReference type="STRING" id="57704.SAMN04489793_3902"/>
<keyword evidence="7 10" id="KW-0460">Magnesium</keyword>
<feature type="binding site" evidence="7 10">
    <location>
        <position position="106"/>
    </location>
    <ligand>
        <name>Mg(2+)</name>
        <dbReference type="ChEBI" id="CHEBI:18420"/>
    </ligand>
</feature>
<keyword evidence="4 7" id="KW-0566">Pantothenate biosynthesis</keyword>
<comment type="similarity">
    <text evidence="2 7">Belongs to the PanB family.</text>
</comment>
<feature type="active site" description="Proton acceptor" evidence="7 8">
    <location>
        <position position="204"/>
    </location>
</feature>
<evidence type="ECO:0000256" key="7">
    <source>
        <dbReference type="HAMAP-Rule" id="MF_00156"/>
    </source>
</evidence>
<dbReference type="SUPFAM" id="SSF51621">
    <property type="entry name" value="Phosphoenolpyruvate/pyruvate domain"/>
    <property type="match status" value="1"/>
</dbReference>
<dbReference type="Pfam" id="PF02548">
    <property type="entry name" value="Pantoate_transf"/>
    <property type="match status" value="1"/>
</dbReference>
<feature type="region of interest" description="Disordered" evidence="11">
    <location>
        <begin position="1"/>
        <end position="23"/>
    </location>
</feature>
<protein>
    <recommendedName>
        <fullName evidence="7">3-methyl-2-oxobutanoate hydroxymethyltransferase</fullName>
        <ecNumber evidence="7">2.1.2.11</ecNumber>
    </recommendedName>
    <alternativeName>
        <fullName evidence="7">Ketopantoate hydroxymethyltransferase</fullName>
        <shortName evidence="7">KPHMT</shortName>
    </alternativeName>
</protein>
<comment type="catalytic activity">
    <reaction evidence="7">
        <text>(6R)-5,10-methylene-5,6,7,8-tetrahydrofolate + 3-methyl-2-oxobutanoate + H2O = 2-dehydropantoate + (6S)-5,6,7,8-tetrahydrofolate</text>
        <dbReference type="Rhea" id="RHEA:11824"/>
        <dbReference type="ChEBI" id="CHEBI:11561"/>
        <dbReference type="ChEBI" id="CHEBI:11851"/>
        <dbReference type="ChEBI" id="CHEBI:15377"/>
        <dbReference type="ChEBI" id="CHEBI:15636"/>
        <dbReference type="ChEBI" id="CHEBI:57453"/>
        <dbReference type="EC" id="2.1.2.11"/>
    </reaction>
</comment>
<dbReference type="PIRSF" id="PIRSF000388">
    <property type="entry name" value="Pantoate_hydroxy_MeTrfase"/>
    <property type="match status" value="1"/>
</dbReference>
<evidence type="ECO:0000256" key="11">
    <source>
        <dbReference type="SAM" id="MobiDB-lite"/>
    </source>
</evidence>
<dbReference type="InterPro" id="IPR003700">
    <property type="entry name" value="Pantoate_hydroxy_MeTrfase"/>
</dbReference>
<dbReference type="UniPathway" id="UPA00028">
    <property type="reaction ID" value="UER00003"/>
</dbReference>
<dbReference type="FunFam" id="3.20.20.60:FF:000003">
    <property type="entry name" value="3-methyl-2-oxobutanoate hydroxymethyltransferase"/>
    <property type="match status" value="1"/>
</dbReference>
<dbReference type="CDD" id="cd06557">
    <property type="entry name" value="KPHMT-like"/>
    <property type="match status" value="1"/>
</dbReference>
<dbReference type="NCBIfam" id="TIGR00222">
    <property type="entry name" value="panB"/>
    <property type="match status" value="1"/>
</dbReference>
<evidence type="ECO:0000256" key="6">
    <source>
        <dbReference type="ARBA" id="ARBA00056497"/>
    </source>
</evidence>
<sequence>MSETPLYGSGSAADGETAAKPPRKKVRIHHLADLKERGEKWAMLTSYDYMTASIFDEAGVTALLIGDSAANTVYGFDSTLPMELDVMAAMVAAVRRGTKYALVVADMPFASYEESPEQAYRSAAKLMKAGAEAVKLEGGVHMAPTIEFLQRRGIPVMAHIGFTPQSVNSLGGNRVQGRGDEAADKIRLDAKAVDAAGAFSVVLEMVPSDVAAQVTKEIAIPTIGIGAGNQCDGQVLVWQDFSGLNRGRTARFVKKYANIGDELLRGAQEYVAEVASGEFPGPEHGF</sequence>
<evidence type="ECO:0000256" key="2">
    <source>
        <dbReference type="ARBA" id="ARBA00008676"/>
    </source>
</evidence>
<evidence type="ECO:0000256" key="3">
    <source>
        <dbReference type="ARBA" id="ARBA00011424"/>
    </source>
</evidence>
<dbReference type="HAMAP" id="MF_00156">
    <property type="entry name" value="PanB"/>
    <property type="match status" value="1"/>
</dbReference>
<feature type="binding site" evidence="7 9">
    <location>
        <begin position="67"/>
        <end position="68"/>
    </location>
    <ligand>
        <name>3-methyl-2-oxobutanoate</name>
        <dbReference type="ChEBI" id="CHEBI:11851"/>
    </ligand>
</feature>
<dbReference type="EC" id="2.1.2.11" evidence="7"/>
<dbReference type="GeneID" id="300997888"/>
<dbReference type="RefSeq" id="WP_068521162.1">
    <property type="nucleotide sequence ID" value="NZ_CBDRGN010000003.1"/>
</dbReference>
<accession>A0A1H4XR42</accession>
<proteinExistence type="inferred from homology"/>
<gene>
    <name evidence="7" type="primary">panB</name>
    <name evidence="12" type="ORF">SAMN04489793_3902</name>
</gene>
<evidence type="ECO:0000256" key="1">
    <source>
        <dbReference type="ARBA" id="ARBA00005033"/>
    </source>
</evidence>
<keyword evidence="12" id="KW-0489">Methyltransferase</keyword>
<comment type="subunit">
    <text evidence="3 7">Homodecamer; pentamer of dimers.</text>
</comment>
<dbReference type="Proteomes" id="UP000182241">
    <property type="component" value="Unassembled WGS sequence"/>
</dbReference>
<keyword evidence="7 10" id="KW-0479">Metal-binding</keyword>
<dbReference type="GO" id="GO:0003864">
    <property type="term" value="F:3-methyl-2-oxobutanoate hydroxymethyltransferase activity"/>
    <property type="evidence" value="ECO:0007669"/>
    <property type="project" value="UniProtKB-UniRule"/>
</dbReference>
<feature type="binding site" evidence="7 10">
    <location>
        <position position="67"/>
    </location>
    <ligand>
        <name>Mg(2+)</name>
        <dbReference type="ChEBI" id="CHEBI:18420"/>
    </ligand>
</feature>
<evidence type="ECO:0000256" key="8">
    <source>
        <dbReference type="PIRSR" id="PIRSR000388-1"/>
    </source>
</evidence>
<keyword evidence="7" id="KW-0963">Cytoplasm</keyword>
<dbReference type="GO" id="GO:0032259">
    <property type="term" value="P:methylation"/>
    <property type="evidence" value="ECO:0007669"/>
    <property type="project" value="UniProtKB-KW"/>
</dbReference>
<dbReference type="InterPro" id="IPR040442">
    <property type="entry name" value="Pyrv_kinase-like_dom_sf"/>
</dbReference>
<evidence type="ECO:0000256" key="10">
    <source>
        <dbReference type="PIRSR" id="PIRSR000388-3"/>
    </source>
</evidence>
<feature type="binding site" evidence="7 9">
    <location>
        <position position="135"/>
    </location>
    <ligand>
        <name>3-methyl-2-oxobutanoate</name>
        <dbReference type="ChEBI" id="CHEBI:11851"/>
    </ligand>
</feature>
<keyword evidence="13" id="KW-1185">Reference proteome</keyword>
<comment type="pathway">
    <text evidence="1 7">Cofactor biosynthesis; (R)-pantothenate biosynthesis; (R)-pantoate from 3-methyl-2-oxobutanoate: step 1/2.</text>
</comment>
<dbReference type="KEGG" id="tsm:ASU32_15045"/>
<dbReference type="Gene3D" id="3.20.20.60">
    <property type="entry name" value="Phosphoenolpyruvate-binding domains"/>
    <property type="match status" value="1"/>
</dbReference>
<comment type="cofactor">
    <cofactor evidence="7 10">
        <name>Mg(2+)</name>
        <dbReference type="ChEBI" id="CHEBI:18420"/>
    </cofactor>
    <text evidence="7 10">Binds 1 Mg(2+) ion per subunit.</text>
</comment>
<keyword evidence="5 7" id="KW-0808">Transferase</keyword>
<dbReference type="PANTHER" id="PTHR20881:SF0">
    <property type="entry name" value="3-METHYL-2-OXOBUTANOATE HYDROXYMETHYLTRANSFERASE"/>
    <property type="match status" value="1"/>
</dbReference>
<name>A0A1H4XR42_TSUTY</name>
<feature type="binding site" evidence="7 10">
    <location>
        <position position="137"/>
    </location>
    <ligand>
        <name>Mg(2+)</name>
        <dbReference type="ChEBI" id="CHEBI:18420"/>
    </ligand>
</feature>
<feature type="binding site" evidence="7 9">
    <location>
        <position position="106"/>
    </location>
    <ligand>
        <name>3-methyl-2-oxobutanoate</name>
        <dbReference type="ChEBI" id="CHEBI:11851"/>
    </ligand>
</feature>
<reference evidence="13" key="1">
    <citation type="submission" date="2016-10" db="EMBL/GenBank/DDBJ databases">
        <authorList>
            <person name="Varghese N."/>
            <person name="Submissions S."/>
        </authorList>
    </citation>
    <scope>NUCLEOTIDE SEQUENCE [LARGE SCALE GENOMIC DNA]</scope>
    <source>
        <strain evidence="13">DSM 44234</strain>
    </source>
</reference>
<dbReference type="InterPro" id="IPR015813">
    <property type="entry name" value="Pyrv/PenolPyrv_kinase-like_dom"/>
</dbReference>
<dbReference type="OrthoDB" id="9781789at2"/>
<evidence type="ECO:0000313" key="13">
    <source>
        <dbReference type="Proteomes" id="UP000182241"/>
    </source>
</evidence>
<dbReference type="EMBL" id="FNSA01000003">
    <property type="protein sequence ID" value="SED07610.1"/>
    <property type="molecule type" value="Genomic_DNA"/>
</dbReference>
<evidence type="ECO:0000256" key="4">
    <source>
        <dbReference type="ARBA" id="ARBA00022655"/>
    </source>
</evidence>
<evidence type="ECO:0000256" key="9">
    <source>
        <dbReference type="PIRSR" id="PIRSR000388-2"/>
    </source>
</evidence>
<comment type="function">
    <text evidence="6 7">Catalyzes the reversible reaction in which hydroxymethyl group from 5,10-methylenetetrahydrofolate is transferred onto alpha-ketoisovalerate to form ketopantoate.</text>
</comment>
<organism evidence="12 13">
    <name type="scientific">Tsukamurella tyrosinosolvens</name>
    <dbReference type="NCBI Taxonomy" id="57704"/>
    <lineage>
        <taxon>Bacteria</taxon>
        <taxon>Bacillati</taxon>
        <taxon>Actinomycetota</taxon>
        <taxon>Actinomycetes</taxon>
        <taxon>Mycobacteriales</taxon>
        <taxon>Tsukamurellaceae</taxon>
        <taxon>Tsukamurella</taxon>
    </lineage>
</organism>
<evidence type="ECO:0000256" key="5">
    <source>
        <dbReference type="ARBA" id="ARBA00022679"/>
    </source>
</evidence>
<dbReference type="GO" id="GO:0015940">
    <property type="term" value="P:pantothenate biosynthetic process"/>
    <property type="evidence" value="ECO:0007669"/>
    <property type="project" value="UniProtKB-UniRule"/>
</dbReference>
<evidence type="ECO:0000313" key="12">
    <source>
        <dbReference type="EMBL" id="SED07610.1"/>
    </source>
</evidence>
<dbReference type="GO" id="GO:0008168">
    <property type="term" value="F:methyltransferase activity"/>
    <property type="evidence" value="ECO:0007669"/>
    <property type="project" value="UniProtKB-KW"/>
</dbReference>
<dbReference type="PANTHER" id="PTHR20881">
    <property type="entry name" value="3-METHYL-2-OXOBUTANOATE HYDROXYMETHYLTRANSFERASE"/>
    <property type="match status" value="1"/>
</dbReference>